<keyword evidence="2" id="KW-1185">Reference proteome</keyword>
<reference evidence="1" key="1">
    <citation type="submission" date="2022-10" db="EMBL/GenBank/DDBJ databases">
        <title>Culturing micro-colonial fungi from biological soil crusts in the Mojave desert and describing Neophaeococcomyces mojavensis, and introducing the new genera and species Taxawa tesnikishii.</title>
        <authorList>
            <person name="Kurbessoian T."/>
            <person name="Stajich J.E."/>
        </authorList>
    </citation>
    <scope>NUCLEOTIDE SEQUENCE</scope>
    <source>
        <strain evidence="1">JES_112</strain>
    </source>
</reference>
<dbReference type="EMBL" id="JAPDRQ010000037">
    <property type="protein sequence ID" value="KAJ9659739.1"/>
    <property type="molecule type" value="Genomic_DNA"/>
</dbReference>
<evidence type="ECO:0000313" key="2">
    <source>
        <dbReference type="Proteomes" id="UP001172386"/>
    </source>
</evidence>
<dbReference type="Proteomes" id="UP001172386">
    <property type="component" value="Unassembled WGS sequence"/>
</dbReference>
<name>A0ACC3AD68_9EURO</name>
<evidence type="ECO:0000313" key="1">
    <source>
        <dbReference type="EMBL" id="KAJ9659739.1"/>
    </source>
</evidence>
<proteinExistence type="predicted"/>
<protein>
    <submittedName>
        <fullName evidence="1">Uncharacterized protein</fullName>
    </submittedName>
</protein>
<gene>
    <name evidence="1" type="ORF">H2198_002987</name>
</gene>
<sequence length="258" mass="28912">MASLETASNKSKSWPSLLVRGRKTNEIFMAYHYTKYLDAVAASGKAVYPIPCFAKAWQNRFDAETSDGIPIVAAGGGEPGVYPSGGPTVNVIDIWEQFTPDIDFISPDVYLNNYTKVCQNYWHRNQSLFIPEQRRDEYGARRIWTAIESYAALGVSPFGIDTIVFEDKTWPRHYGLLSSVSSIILEAQQNADTCIEFHFDEIAPQGEVEKYKPVVKHWDGLELTIERCFVFGKPGPGAGMVTRRGSGRFLLLGWGSRL</sequence>
<organism evidence="1 2">
    <name type="scientific">Neophaeococcomyces mojaviensis</name>
    <dbReference type="NCBI Taxonomy" id="3383035"/>
    <lineage>
        <taxon>Eukaryota</taxon>
        <taxon>Fungi</taxon>
        <taxon>Dikarya</taxon>
        <taxon>Ascomycota</taxon>
        <taxon>Pezizomycotina</taxon>
        <taxon>Eurotiomycetes</taxon>
        <taxon>Chaetothyriomycetidae</taxon>
        <taxon>Chaetothyriales</taxon>
        <taxon>Chaetothyriales incertae sedis</taxon>
        <taxon>Neophaeococcomyces</taxon>
    </lineage>
</organism>
<accession>A0ACC3AD68</accession>
<comment type="caution">
    <text evidence="1">The sequence shown here is derived from an EMBL/GenBank/DDBJ whole genome shotgun (WGS) entry which is preliminary data.</text>
</comment>